<dbReference type="AlphaFoldDB" id="A0A1I7K204"/>
<name>A0A1I7K204_9BACL</name>
<gene>
    <name evidence="2" type="ORF">SAMN05421543_11333</name>
</gene>
<proteinExistence type="predicted"/>
<dbReference type="EMBL" id="FPBV01000013">
    <property type="protein sequence ID" value="SFU91422.1"/>
    <property type="molecule type" value="Genomic_DNA"/>
</dbReference>
<reference evidence="3" key="1">
    <citation type="submission" date="2016-10" db="EMBL/GenBank/DDBJ databases">
        <authorList>
            <person name="Varghese N."/>
        </authorList>
    </citation>
    <scope>NUCLEOTIDE SEQUENCE [LARGE SCALE GENOMIC DNA]</scope>
    <source>
        <strain evidence="3">DSM 17980</strain>
    </source>
</reference>
<accession>A0A1I7K204</accession>
<evidence type="ECO:0000313" key="2">
    <source>
        <dbReference type="EMBL" id="SFU91422.1"/>
    </source>
</evidence>
<evidence type="ECO:0000256" key="1">
    <source>
        <dbReference type="SAM" id="Phobius"/>
    </source>
</evidence>
<dbReference type="RefSeq" id="WP_074953356.1">
    <property type="nucleotide sequence ID" value="NZ_FPBV01000013.1"/>
</dbReference>
<organism evidence="2 3">
    <name type="scientific">Alicyclobacillus macrosporangiidus</name>
    <dbReference type="NCBI Taxonomy" id="392015"/>
    <lineage>
        <taxon>Bacteria</taxon>
        <taxon>Bacillati</taxon>
        <taxon>Bacillota</taxon>
        <taxon>Bacilli</taxon>
        <taxon>Bacillales</taxon>
        <taxon>Alicyclobacillaceae</taxon>
        <taxon>Alicyclobacillus</taxon>
    </lineage>
</organism>
<keyword evidence="1" id="KW-0812">Transmembrane</keyword>
<dbReference type="OrthoDB" id="2376477at2"/>
<protein>
    <submittedName>
        <fullName evidence="2">Uncharacterized protein</fullName>
    </submittedName>
</protein>
<evidence type="ECO:0000313" key="3">
    <source>
        <dbReference type="Proteomes" id="UP000183508"/>
    </source>
</evidence>
<dbReference type="STRING" id="392015.SAMN05421543_11333"/>
<keyword evidence="3" id="KW-1185">Reference proteome</keyword>
<sequence length="166" mass="18902">MSSRFRPRTRARLRRGWLVLAVLGAAALFELYRILLPLTSANPLYHEVTIGEPVIGEWRYGGQDEEGYLKFYNGGQTVLLPPTERLFDADGRFVVIEGHTPSSLTYARPVAAVPLSWIAAGLGAMALPGGWIWLRLRARRKRLRVRRPKRLGTRVQARNRLPTRRM</sequence>
<feature type="transmembrane region" description="Helical" evidence="1">
    <location>
        <begin position="111"/>
        <end position="134"/>
    </location>
</feature>
<keyword evidence="1" id="KW-1133">Transmembrane helix</keyword>
<dbReference type="Proteomes" id="UP000183508">
    <property type="component" value="Unassembled WGS sequence"/>
</dbReference>
<keyword evidence="1" id="KW-0472">Membrane</keyword>